<sequence length="61" mass="6718">MAQLRREAARGGGEHIDALAELLGRDNAPALGPWMQKHYNRLFAPQQSTAAFVQNLQSARS</sequence>
<reference evidence="1 2" key="1">
    <citation type="submission" date="2013-03" db="EMBL/GenBank/DDBJ databases">
        <title>Salinisphaera hydrothermalis C41B8 Genome Sequencing.</title>
        <authorList>
            <person name="Li C."/>
            <person name="Lai Q."/>
            <person name="Shao Z."/>
        </authorList>
    </citation>
    <scope>NUCLEOTIDE SEQUENCE [LARGE SCALE GENOMIC DNA]</scope>
    <source>
        <strain evidence="1 2">C41B8</strain>
    </source>
</reference>
<name>A0A084IQK1_SALHC</name>
<dbReference type="InterPro" id="IPR021383">
    <property type="entry name" value="DUF3015"/>
</dbReference>
<keyword evidence="2" id="KW-1185">Reference proteome</keyword>
<protein>
    <submittedName>
        <fullName evidence="1">Uncharacterized protein</fullName>
    </submittedName>
</protein>
<dbReference type="EMBL" id="APNK01000002">
    <property type="protein sequence ID" value="KEZ78985.1"/>
    <property type="molecule type" value="Genomic_DNA"/>
</dbReference>
<proteinExistence type="predicted"/>
<dbReference type="Proteomes" id="UP000028302">
    <property type="component" value="Unassembled WGS sequence"/>
</dbReference>
<organism evidence="1 2">
    <name type="scientific">Salinisphaera hydrothermalis (strain C41B8)</name>
    <dbReference type="NCBI Taxonomy" id="1304275"/>
    <lineage>
        <taxon>Bacteria</taxon>
        <taxon>Pseudomonadati</taxon>
        <taxon>Pseudomonadota</taxon>
        <taxon>Gammaproteobacteria</taxon>
        <taxon>Salinisphaerales</taxon>
        <taxon>Salinisphaeraceae</taxon>
        <taxon>Salinisphaera</taxon>
    </lineage>
</organism>
<dbReference type="AlphaFoldDB" id="A0A084IQK1"/>
<evidence type="ECO:0000313" key="1">
    <source>
        <dbReference type="EMBL" id="KEZ78985.1"/>
    </source>
</evidence>
<comment type="caution">
    <text evidence="1">The sequence shown here is derived from an EMBL/GenBank/DDBJ whole genome shotgun (WGS) entry which is preliminary data.</text>
</comment>
<evidence type="ECO:0000313" key="2">
    <source>
        <dbReference type="Proteomes" id="UP000028302"/>
    </source>
</evidence>
<accession>A0A084IQK1</accession>
<gene>
    <name evidence="1" type="ORF">C41B8_02607</name>
</gene>
<dbReference type="Pfam" id="PF11220">
    <property type="entry name" value="DUF3015"/>
    <property type="match status" value="1"/>
</dbReference>